<dbReference type="Proteomes" id="UP001642484">
    <property type="component" value="Unassembled WGS sequence"/>
</dbReference>
<evidence type="ECO:0000259" key="2">
    <source>
        <dbReference type="PROSITE" id="PS51471"/>
    </source>
</evidence>
<dbReference type="InterPro" id="IPR037151">
    <property type="entry name" value="AlkB-like_sf"/>
</dbReference>
<dbReference type="SUPFAM" id="SSF51197">
    <property type="entry name" value="Clavaminate synthase-like"/>
    <property type="match status" value="2"/>
</dbReference>
<organism evidence="3 4">
    <name type="scientific">Durusdinium trenchii</name>
    <dbReference type="NCBI Taxonomy" id="1381693"/>
    <lineage>
        <taxon>Eukaryota</taxon>
        <taxon>Sar</taxon>
        <taxon>Alveolata</taxon>
        <taxon>Dinophyceae</taxon>
        <taxon>Suessiales</taxon>
        <taxon>Symbiodiniaceae</taxon>
        <taxon>Durusdinium</taxon>
    </lineage>
</organism>
<dbReference type="EMBL" id="CAXAMN010021112">
    <property type="protein sequence ID" value="CAK9057145.1"/>
    <property type="molecule type" value="Genomic_DNA"/>
</dbReference>
<protein>
    <recommendedName>
        <fullName evidence="2">Fe2OG dioxygenase domain-containing protein</fullName>
    </recommendedName>
</protein>
<dbReference type="PROSITE" id="PS51471">
    <property type="entry name" value="FE2OG_OXY"/>
    <property type="match status" value="1"/>
</dbReference>
<evidence type="ECO:0000256" key="1">
    <source>
        <dbReference type="ARBA" id="ARBA00001962"/>
    </source>
</evidence>
<feature type="domain" description="Fe2OG dioxygenase" evidence="2">
    <location>
        <begin position="375"/>
        <end position="466"/>
    </location>
</feature>
<comment type="cofactor">
    <cofactor evidence="1">
        <name>Fe cation</name>
        <dbReference type="ChEBI" id="CHEBI:24875"/>
    </cofactor>
</comment>
<name>A0ABP0N023_9DINO</name>
<dbReference type="Gene3D" id="2.60.120.590">
    <property type="entry name" value="Alpha-ketoglutarate-dependent dioxygenase AlkB-like"/>
    <property type="match status" value="1"/>
</dbReference>
<dbReference type="InterPro" id="IPR027450">
    <property type="entry name" value="AlkB-like"/>
</dbReference>
<dbReference type="PANTHER" id="PTHR20883">
    <property type="entry name" value="PHYTANOYL-COA DIOXYGENASE DOMAIN CONTAINING 1"/>
    <property type="match status" value="1"/>
</dbReference>
<sequence length="478" mass="53908">MELPVEPPLKRRALSALRDHEAALVLAPEEVERYHREGWLVPKVSLSKEKLERYQKTLDRVIAENPTVRPELLVSAHVETKTKEGVVGNYDFLALAQEPMILEAVGQVLGSDFALWGCQIFCKPGKDGMEVPMHQDGEYWPIRPLATVTVWVALDRSDKGNGCLNVLPRSHTHGNLKHEPCEGRMVLSQRLTADELSRLEAPVDVELDAGQMSMHDVYLVHGSNANGSGRRRAGVAFRYMPTSSLFDREMYDSDRAGFTIDWKKRSGRGRRGRPLFLLSGQDLSGGRNSYSPLPAPLAWPEGFQRASVAKSPKEWSALKRWMEECQEIPWEKAIEGRRVAQWGVRYDYTTQSVDLTPVLPIPPVLREIFPEVGAEFTQCIINEYGAQDAIPWHLDDLAFGPTVRVFVFGDPRPLLLRPLDGDGGTKTVEMRHLWSYSFSGPARYQWEHCVPTGQDRRWSVTFRSLAEGDAKNAPSMHS</sequence>
<evidence type="ECO:0000313" key="4">
    <source>
        <dbReference type="Proteomes" id="UP001642484"/>
    </source>
</evidence>
<proteinExistence type="predicted"/>
<dbReference type="Pfam" id="PF05721">
    <property type="entry name" value="PhyH"/>
    <property type="match status" value="1"/>
</dbReference>
<evidence type="ECO:0000313" key="3">
    <source>
        <dbReference type="EMBL" id="CAK9057145.1"/>
    </source>
</evidence>
<comment type="caution">
    <text evidence="3">The sequence shown here is derived from an EMBL/GenBank/DDBJ whole genome shotgun (WGS) entry which is preliminary data.</text>
</comment>
<dbReference type="InterPro" id="IPR005123">
    <property type="entry name" value="Oxoglu/Fe-dep_dioxygenase_dom"/>
</dbReference>
<dbReference type="Gene3D" id="2.60.120.620">
    <property type="entry name" value="q2cbj1_9rhob like domain"/>
    <property type="match status" value="1"/>
</dbReference>
<dbReference type="PANTHER" id="PTHR20883:SF48">
    <property type="entry name" value="ECTOINE DIOXYGENASE"/>
    <property type="match status" value="1"/>
</dbReference>
<accession>A0ABP0N023</accession>
<dbReference type="InterPro" id="IPR008775">
    <property type="entry name" value="Phytyl_CoA_dOase-like"/>
</dbReference>
<dbReference type="Pfam" id="PF13532">
    <property type="entry name" value="2OG-FeII_Oxy_2"/>
    <property type="match status" value="1"/>
</dbReference>
<keyword evidence="4" id="KW-1185">Reference proteome</keyword>
<gene>
    <name evidence="3" type="ORF">CCMP2556_LOCUS28241</name>
</gene>
<reference evidence="3 4" key="1">
    <citation type="submission" date="2024-02" db="EMBL/GenBank/DDBJ databases">
        <authorList>
            <person name="Chen Y."/>
            <person name="Shah S."/>
            <person name="Dougan E. K."/>
            <person name="Thang M."/>
            <person name="Chan C."/>
        </authorList>
    </citation>
    <scope>NUCLEOTIDE SEQUENCE [LARGE SCALE GENOMIC DNA]</scope>
</reference>